<dbReference type="AlphaFoldDB" id="A0A0B6YEI1"/>
<gene>
    <name evidence="1" type="primary">ORF21523</name>
</gene>
<dbReference type="InterPro" id="IPR027417">
    <property type="entry name" value="P-loop_NTPase"/>
</dbReference>
<accession>A0A0B6YEI1</accession>
<name>A0A0B6YEI1_9EUPU</name>
<dbReference type="SUPFAM" id="SSF52540">
    <property type="entry name" value="P-loop containing nucleoside triphosphate hydrolases"/>
    <property type="match status" value="1"/>
</dbReference>
<proteinExistence type="predicted"/>
<organism evidence="1">
    <name type="scientific">Arion vulgaris</name>
    <dbReference type="NCBI Taxonomy" id="1028688"/>
    <lineage>
        <taxon>Eukaryota</taxon>
        <taxon>Metazoa</taxon>
        <taxon>Spiralia</taxon>
        <taxon>Lophotrochozoa</taxon>
        <taxon>Mollusca</taxon>
        <taxon>Gastropoda</taxon>
        <taxon>Heterobranchia</taxon>
        <taxon>Euthyneura</taxon>
        <taxon>Panpulmonata</taxon>
        <taxon>Eupulmonata</taxon>
        <taxon>Stylommatophora</taxon>
        <taxon>Helicina</taxon>
        <taxon>Arionoidea</taxon>
        <taxon>Arionidae</taxon>
        <taxon>Arion</taxon>
    </lineage>
</organism>
<feature type="non-terminal residue" evidence="1">
    <location>
        <position position="1"/>
    </location>
</feature>
<evidence type="ECO:0000313" key="1">
    <source>
        <dbReference type="EMBL" id="CEK53905.1"/>
    </source>
</evidence>
<dbReference type="EMBL" id="HACG01007040">
    <property type="protein sequence ID" value="CEK53905.1"/>
    <property type="molecule type" value="Transcribed_RNA"/>
</dbReference>
<sequence length="86" mass="9245">SSNGVIICGGMGTGKTAIVEQLIDHSCFGDINSGYSSARTLPQYQQKYSISRTRTDHVVLNGLGFQVVAYHICQADNSITCMVADM</sequence>
<protein>
    <submittedName>
        <fullName evidence="1">Uncharacterized protein</fullName>
    </submittedName>
</protein>
<reference evidence="1" key="1">
    <citation type="submission" date="2014-12" db="EMBL/GenBank/DDBJ databases">
        <title>Insight into the proteome of Arion vulgaris.</title>
        <authorList>
            <person name="Aradska J."/>
            <person name="Bulat T."/>
            <person name="Smidak R."/>
            <person name="Sarate P."/>
            <person name="Gangsoo J."/>
            <person name="Sialana F."/>
            <person name="Bilban M."/>
            <person name="Lubec G."/>
        </authorList>
    </citation>
    <scope>NUCLEOTIDE SEQUENCE</scope>
    <source>
        <tissue evidence="1">Skin</tissue>
    </source>
</reference>
<feature type="non-terminal residue" evidence="1">
    <location>
        <position position="86"/>
    </location>
</feature>